<name>A0A2S9YQ90_9BACT</name>
<dbReference type="InterPro" id="IPR020615">
    <property type="entry name" value="Thiolase_acyl_enz_int_AS"/>
</dbReference>
<dbReference type="InterPro" id="IPR016039">
    <property type="entry name" value="Thiolase-like"/>
</dbReference>
<dbReference type="EMBL" id="PVNL01000057">
    <property type="protein sequence ID" value="PRQ07257.1"/>
    <property type="molecule type" value="Genomic_DNA"/>
</dbReference>
<evidence type="ECO:0000256" key="2">
    <source>
        <dbReference type="ARBA" id="ARBA00022679"/>
    </source>
</evidence>
<feature type="domain" description="Thiolase N-terminal" evidence="6">
    <location>
        <begin position="13"/>
        <end position="271"/>
    </location>
</feature>
<dbReference type="GO" id="GO:0003985">
    <property type="term" value="F:acetyl-CoA C-acetyltransferase activity"/>
    <property type="evidence" value="ECO:0007669"/>
    <property type="project" value="UniProtKB-EC"/>
</dbReference>
<evidence type="ECO:0000256" key="4">
    <source>
        <dbReference type="PIRSR" id="PIRSR000429-1"/>
    </source>
</evidence>
<evidence type="ECO:0000259" key="6">
    <source>
        <dbReference type="Pfam" id="PF00108"/>
    </source>
</evidence>
<dbReference type="InterPro" id="IPR020617">
    <property type="entry name" value="Thiolase_C"/>
</dbReference>
<dbReference type="Gene3D" id="3.40.47.10">
    <property type="match status" value="2"/>
</dbReference>
<comment type="caution">
    <text evidence="8">The sequence shown here is derived from an EMBL/GenBank/DDBJ whole genome shotgun (WGS) entry which is preliminary data.</text>
</comment>
<dbReference type="Pfam" id="PF00108">
    <property type="entry name" value="Thiolase_N"/>
    <property type="match status" value="1"/>
</dbReference>
<gene>
    <name evidence="8" type="primary">thlA</name>
    <name evidence="8" type="ORF">ENSA7_29650</name>
</gene>
<dbReference type="InterPro" id="IPR002155">
    <property type="entry name" value="Thiolase"/>
</dbReference>
<evidence type="ECO:0000256" key="5">
    <source>
        <dbReference type="RuleBase" id="RU003557"/>
    </source>
</evidence>
<protein>
    <submittedName>
        <fullName evidence="8">Acetyl-CoA acetyltransferase</fullName>
        <ecNumber evidence="8">2.3.1.9</ecNumber>
    </submittedName>
</protein>
<comment type="similarity">
    <text evidence="1 5">Belongs to the thiolase-like superfamily. Thiolase family.</text>
</comment>
<dbReference type="InterPro" id="IPR020616">
    <property type="entry name" value="Thiolase_N"/>
</dbReference>
<accession>A0A2S9YQ90</accession>
<dbReference type="AlphaFoldDB" id="A0A2S9YQ90"/>
<reference evidence="8 9" key="1">
    <citation type="submission" date="2018-03" db="EMBL/GenBank/DDBJ databases">
        <title>Draft Genome Sequences of the Obligatory Marine Myxobacteria Enhygromyxa salina SWB007.</title>
        <authorList>
            <person name="Poehlein A."/>
            <person name="Moghaddam J.A."/>
            <person name="Harms H."/>
            <person name="Alanjari M."/>
            <person name="Koenig G.M."/>
            <person name="Daniel R."/>
            <person name="Schaeberle T.F."/>
        </authorList>
    </citation>
    <scope>NUCLEOTIDE SEQUENCE [LARGE SCALE GENOMIC DNA]</scope>
    <source>
        <strain evidence="8 9">SWB007</strain>
    </source>
</reference>
<dbReference type="PANTHER" id="PTHR18919">
    <property type="entry name" value="ACETYL-COA C-ACYLTRANSFERASE"/>
    <property type="match status" value="1"/>
</dbReference>
<evidence type="ECO:0000313" key="9">
    <source>
        <dbReference type="Proteomes" id="UP000238823"/>
    </source>
</evidence>
<dbReference type="PIRSF" id="PIRSF000429">
    <property type="entry name" value="Ac-CoA_Ac_transf"/>
    <property type="match status" value="1"/>
</dbReference>
<proteinExistence type="inferred from homology"/>
<dbReference type="CDD" id="cd00751">
    <property type="entry name" value="thiolase"/>
    <property type="match status" value="1"/>
</dbReference>
<dbReference type="NCBIfam" id="TIGR01930">
    <property type="entry name" value="AcCoA-C-Actrans"/>
    <property type="match status" value="1"/>
</dbReference>
<dbReference type="PANTHER" id="PTHR18919:SF138">
    <property type="entry name" value="ACETYL-COA C-ACETYLTRANSFERASE"/>
    <property type="match status" value="1"/>
</dbReference>
<dbReference type="Pfam" id="PF02803">
    <property type="entry name" value="Thiolase_C"/>
    <property type="match status" value="1"/>
</dbReference>
<dbReference type="SUPFAM" id="SSF53901">
    <property type="entry name" value="Thiolase-like"/>
    <property type="match status" value="2"/>
</dbReference>
<dbReference type="InterPro" id="IPR020610">
    <property type="entry name" value="Thiolase_AS"/>
</dbReference>
<feature type="active site" description="Acyl-thioester intermediate" evidence="4">
    <location>
        <position position="97"/>
    </location>
</feature>
<feature type="active site" description="Proton acceptor" evidence="4">
    <location>
        <position position="387"/>
    </location>
</feature>
<feature type="domain" description="Thiolase C-terminal" evidence="7">
    <location>
        <begin position="278"/>
        <end position="400"/>
    </location>
</feature>
<keyword evidence="3 5" id="KW-0012">Acyltransferase</keyword>
<dbReference type="EC" id="2.3.1.9" evidence="8"/>
<evidence type="ECO:0000256" key="1">
    <source>
        <dbReference type="ARBA" id="ARBA00010982"/>
    </source>
</evidence>
<dbReference type="PROSITE" id="PS00737">
    <property type="entry name" value="THIOLASE_2"/>
    <property type="match status" value="1"/>
</dbReference>
<organism evidence="8 9">
    <name type="scientific">Enhygromyxa salina</name>
    <dbReference type="NCBI Taxonomy" id="215803"/>
    <lineage>
        <taxon>Bacteria</taxon>
        <taxon>Pseudomonadati</taxon>
        <taxon>Myxococcota</taxon>
        <taxon>Polyangia</taxon>
        <taxon>Nannocystales</taxon>
        <taxon>Nannocystaceae</taxon>
        <taxon>Enhygromyxa</taxon>
    </lineage>
</organism>
<evidence type="ECO:0000313" key="8">
    <source>
        <dbReference type="EMBL" id="PRQ07257.1"/>
    </source>
</evidence>
<dbReference type="PROSITE" id="PS00098">
    <property type="entry name" value="THIOLASE_1"/>
    <property type="match status" value="1"/>
</dbReference>
<dbReference type="Proteomes" id="UP000238823">
    <property type="component" value="Unassembled WGS sequence"/>
</dbReference>
<evidence type="ECO:0000259" key="7">
    <source>
        <dbReference type="Pfam" id="PF02803"/>
    </source>
</evidence>
<keyword evidence="2 5" id="KW-0808">Transferase</keyword>
<feature type="active site" description="Proton acceptor" evidence="4">
    <location>
        <position position="357"/>
    </location>
</feature>
<dbReference type="InterPro" id="IPR020613">
    <property type="entry name" value="Thiolase_CS"/>
</dbReference>
<evidence type="ECO:0000256" key="3">
    <source>
        <dbReference type="ARBA" id="ARBA00023315"/>
    </source>
</evidence>
<dbReference type="FunFam" id="3.40.47.10:FF:000007">
    <property type="entry name" value="acetyl-CoA acetyltransferase, mitochondrial"/>
    <property type="match status" value="1"/>
</dbReference>
<sequence length="400" mass="41371">MAMCEQVNMSREVVIVSAARTPIGSFQGALAAVPATGLGAIAIKAALERAGVSGADVDEVLMGMVLPAGTGQAPARQASKGAGIPDSVGALTINKVCGSGLKAVMLAAQAIRSGDGEIFVAGGMESMSNAPYLLPGARDGYRLFNKSVVDGMVHDGLWDPYNDYHMGNAGDLCARECGISRERQDEFAAHSYRLAQNAVTEGLFANEVVPVPVPQRKGDPILVDKDEEPFRGNIEKLPSLRAAFSKDGTVTAGNAPSINDGAAALVVMSREQADARGLKPLATIKGYAGYAQAPEHFTTAPAGAMQALLDKTGTSVGDVDLWEINEAFAVVALANQDKLGIASDRINVRGGAVALGHPIGCSGARVLVTLLYALESLDKRRGVASLCLGGGEAVALMVER</sequence>
<dbReference type="PROSITE" id="PS00099">
    <property type="entry name" value="THIOLASE_3"/>
    <property type="match status" value="1"/>
</dbReference>